<protein>
    <submittedName>
        <fullName evidence="10">Aa_trans domain-containing protein</fullName>
    </submittedName>
</protein>
<evidence type="ECO:0000256" key="2">
    <source>
        <dbReference type="ARBA" id="ARBA00022692"/>
    </source>
</evidence>
<dbReference type="PANTHER" id="PTHR16189:SF0">
    <property type="entry name" value="TRANSMEMBRANE PROTEIN 104"/>
    <property type="match status" value="1"/>
</dbReference>
<evidence type="ECO:0000256" key="3">
    <source>
        <dbReference type="ARBA" id="ARBA00022989"/>
    </source>
</evidence>
<feature type="transmembrane region" description="Helical" evidence="7">
    <location>
        <begin position="44"/>
        <end position="75"/>
    </location>
</feature>
<evidence type="ECO:0000256" key="4">
    <source>
        <dbReference type="ARBA" id="ARBA00023136"/>
    </source>
</evidence>
<dbReference type="PANTHER" id="PTHR16189">
    <property type="entry name" value="TRANSMEMBRANE PROTEIN 104-RELATED"/>
    <property type="match status" value="1"/>
</dbReference>
<proteinExistence type="inferred from homology"/>
<comment type="similarity">
    <text evidence="6">Belongs to the TMEM104 family.</text>
</comment>
<organism evidence="9 10">
    <name type="scientific">Meloidogyne hapla</name>
    <name type="common">Root-knot nematode worm</name>
    <dbReference type="NCBI Taxonomy" id="6305"/>
    <lineage>
        <taxon>Eukaryota</taxon>
        <taxon>Metazoa</taxon>
        <taxon>Ecdysozoa</taxon>
        <taxon>Nematoda</taxon>
        <taxon>Chromadorea</taxon>
        <taxon>Rhabditida</taxon>
        <taxon>Tylenchina</taxon>
        <taxon>Tylenchomorpha</taxon>
        <taxon>Tylenchoidea</taxon>
        <taxon>Meloidogynidae</taxon>
        <taxon>Meloidogyninae</taxon>
        <taxon>Meloidogyne</taxon>
    </lineage>
</organism>
<sequence length="228" mass="25904">MPVIQYPENIQTFSTTVGLLYIFNLIVGTGALTLPRAFQSAGYILSLILLLICKFTSYISATFVIEALAIANYLLNKPLIRQTSSDEELPNLLEENNENEERNQKYFLNKKFELAEMSHIFLGTGGTIFTYTILTIYLFGDLAVYSTMVPKSLMNIICSTLNSSASLNPNLPCHSGHNDWLYLFSRFTVYQFCILIFVGFCFPMIIMGMTRTKWLQLSTTLSRWTGLF</sequence>
<feature type="domain" description="Amino acid transporter transmembrane" evidence="8">
    <location>
        <begin position="14"/>
        <end position="68"/>
    </location>
</feature>
<reference evidence="10" key="1">
    <citation type="submission" date="2016-11" db="UniProtKB">
        <authorList>
            <consortium name="WormBaseParasite"/>
        </authorList>
    </citation>
    <scope>IDENTIFICATION</scope>
</reference>
<evidence type="ECO:0000256" key="6">
    <source>
        <dbReference type="ARBA" id="ARBA00038166"/>
    </source>
</evidence>
<keyword evidence="4 7" id="KW-0472">Membrane</keyword>
<evidence type="ECO:0000256" key="1">
    <source>
        <dbReference type="ARBA" id="ARBA00004141"/>
    </source>
</evidence>
<dbReference type="GO" id="GO:0016020">
    <property type="term" value="C:membrane"/>
    <property type="evidence" value="ECO:0007669"/>
    <property type="project" value="UniProtKB-SubCell"/>
</dbReference>
<keyword evidence="2 7" id="KW-0812">Transmembrane</keyword>
<keyword evidence="9" id="KW-1185">Reference proteome</keyword>
<dbReference type="Pfam" id="PF01490">
    <property type="entry name" value="Aa_trans"/>
    <property type="match status" value="1"/>
</dbReference>
<evidence type="ECO:0000313" key="10">
    <source>
        <dbReference type="WBParaSite" id="MhA1_Contig1241.frz3.gene1"/>
    </source>
</evidence>
<accession>A0A1I8B248</accession>
<name>A0A1I8B248_MELHA</name>
<evidence type="ECO:0000259" key="8">
    <source>
        <dbReference type="Pfam" id="PF01490"/>
    </source>
</evidence>
<feature type="transmembrane region" description="Helical" evidence="7">
    <location>
        <begin position="120"/>
        <end position="140"/>
    </location>
</feature>
<dbReference type="WBParaSite" id="MhA1_Contig1241.frz3.gene1">
    <property type="protein sequence ID" value="MhA1_Contig1241.frz3.gene1"/>
    <property type="gene ID" value="MhA1_Contig1241.frz3.gene1"/>
</dbReference>
<comment type="subcellular location">
    <subcellularLocation>
        <location evidence="1">Membrane</location>
        <topology evidence="1">Multi-pass membrane protein</topology>
    </subcellularLocation>
</comment>
<dbReference type="OMA" id="WESHEIT"/>
<keyword evidence="3 7" id="KW-1133">Transmembrane helix</keyword>
<feature type="transmembrane region" description="Helical" evidence="7">
    <location>
        <begin position="189"/>
        <end position="209"/>
    </location>
</feature>
<evidence type="ECO:0000313" key="9">
    <source>
        <dbReference type="Proteomes" id="UP000095281"/>
    </source>
</evidence>
<evidence type="ECO:0000256" key="7">
    <source>
        <dbReference type="SAM" id="Phobius"/>
    </source>
</evidence>
<dbReference type="InterPro" id="IPR013057">
    <property type="entry name" value="AA_transpt_TM"/>
</dbReference>
<feature type="transmembrane region" description="Helical" evidence="7">
    <location>
        <begin position="12"/>
        <end position="32"/>
    </location>
</feature>
<dbReference type="AlphaFoldDB" id="A0A1I8B248"/>
<keyword evidence="5" id="KW-0325">Glycoprotein</keyword>
<dbReference type="Proteomes" id="UP000095281">
    <property type="component" value="Unplaced"/>
</dbReference>
<evidence type="ECO:0000256" key="5">
    <source>
        <dbReference type="ARBA" id="ARBA00023180"/>
    </source>
</evidence>